<dbReference type="AlphaFoldDB" id="A0AB39XWT0"/>
<organism evidence="1">
    <name type="scientific">Streptomyces sp. R33</name>
    <dbReference type="NCBI Taxonomy" id="3238629"/>
    <lineage>
        <taxon>Bacteria</taxon>
        <taxon>Bacillati</taxon>
        <taxon>Actinomycetota</taxon>
        <taxon>Actinomycetes</taxon>
        <taxon>Kitasatosporales</taxon>
        <taxon>Streptomycetaceae</taxon>
        <taxon>Streptomyces</taxon>
    </lineage>
</organism>
<proteinExistence type="predicted"/>
<reference evidence="1" key="1">
    <citation type="submission" date="2024-08" db="EMBL/GenBank/DDBJ databases">
        <authorList>
            <person name="Yu S.T."/>
        </authorList>
    </citation>
    <scope>NUCLEOTIDE SEQUENCE</scope>
    <source>
        <strain evidence="1">R33</strain>
    </source>
</reference>
<dbReference type="RefSeq" id="WP_369776463.1">
    <property type="nucleotide sequence ID" value="NZ_CP165727.1"/>
</dbReference>
<name>A0AB39XWT0_9ACTN</name>
<sequence length="189" mass="20193">MGVLLEDGSVPGPVYFDGSSSAGHTSMFWAVYSGRLFHGPRARLLRAVCACGWTGAEYPLDWERIGDKPLHEDEPAYLDAESCCDDWDRHIETVEASTIALPGEIDDLLTQMSQALDSLAGQSPAAALKAATRLEILARTPATTPPAPRTVRFSRTNSVRRSGSPVGRPRISWAAASGCRTDVHAGAAA</sequence>
<protein>
    <submittedName>
        <fullName evidence="1">Uncharacterized protein</fullName>
    </submittedName>
</protein>
<evidence type="ECO:0000313" key="1">
    <source>
        <dbReference type="EMBL" id="XDV61704.1"/>
    </source>
</evidence>
<dbReference type="EMBL" id="CP165727">
    <property type="protein sequence ID" value="XDV61704.1"/>
    <property type="molecule type" value="Genomic_DNA"/>
</dbReference>
<accession>A0AB39XWT0</accession>
<gene>
    <name evidence="1" type="ORF">AB5J51_01430</name>
</gene>